<dbReference type="SUPFAM" id="SSF55785">
    <property type="entry name" value="PYP-like sensor domain (PAS domain)"/>
    <property type="match status" value="1"/>
</dbReference>
<evidence type="ECO:0000259" key="6">
    <source>
        <dbReference type="PROSITE" id="PS50109"/>
    </source>
</evidence>
<name>A0A7I9VHA1_9BACT</name>
<dbReference type="PROSITE" id="PS50110">
    <property type="entry name" value="RESPONSE_REGULATORY"/>
    <property type="match status" value="1"/>
</dbReference>
<dbReference type="EMBL" id="BJTG01000001">
    <property type="protein sequence ID" value="GEJ55771.1"/>
    <property type="molecule type" value="Genomic_DNA"/>
</dbReference>
<dbReference type="InterPro" id="IPR004358">
    <property type="entry name" value="Sig_transdc_His_kin-like_C"/>
</dbReference>
<gene>
    <name evidence="8" type="ORF">AMYX_05120</name>
</gene>
<keyword evidence="3 4" id="KW-0597">Phosphoprotein</keyword>
<feature type="transmembrane region" description="Helical" evidence="5">
    <location>
        <begin position="12"/>
        <end position="34"/>
    </location>
</feature>
<dbReference type="Pfam" id="PF00072">
    <property type="entry name" value="Response_reg"/>
    <property type="match status" value="1"/>
</dbReference>
<proteinExistence type="predicted"/>
<evidence type="ECO:0000256" key="3">
    <source>
        <dbReference type="ARBA" id="ARBA00022553"/>
    </source>
</evidence>
<organism evidence="8 9">
    <name type="scientific">Anaeromyxobacter diazotrophicus</name>
    <dbReference type="NCBI Taxonomy" id="2590199"/>
    <lineage>
        <taxon>Bacteria</taxon>
        <taxon>Pseudomonadati</taxon>
        <taxon>Myxococcota</taxon>
        <taxon>Myxococcia</taxon>
        <taxon>Myxococcales</taxon>
        <taxon>Cystobacterineae</taxon>
        <taxon>Anaeromyxobacteraceae</taxon>
        <taxon>Anaeromyxobacter</taxon>
    </lineage>
</organism>
<dbReference type="SUPFAM" id="SSF55874">
    <property type="entry name" value="ATPase domain of HSP90 chaperone/DNA topoisomerase II/histidine kinase"/>
    <property type="match status" value="1"/>
</dbReference>
<protein>
    <recommendedName>
        <fullName evidence="2">histidine kinase</fullName>
        <ecNumber evidence="2">2.7.13.3</ecNumber>
    </recommendedName>
</protein>
<dbReference type="InterPro" id="IPR011006">
    <property type="entry name" value="CheY-like_superfamily"/>
</dbReference>
<dbReference type="InterPro" id="IPR000014">
    <property type="entry name" value="PAS"/>
</dbReference>
<feature type="domain" description="Response regulatory" evidence="7">
    <location>
        <begin position="563"/>
        <end position="677"/>
    </location>
</feature>
<reference evidence="9" key="1">
    <citation type="journal article" date="2020" name="Appl. Environ. Microbiol.">
        <title>Diazotrophic Anaeromyxobacter Isolates from Soils.</title>
        <authorList>
            <person name="Masuda Y."/>
            <person name="Yamanaka H."/>
            <person name="Xu Z.X."/>
            <person name="Shiratori Y."/>
            <person name="Aono T."/>
            <person name="Amachi S."/>
            <person name="Senoo K."/>
            <person name="Itoh H."/>
        </authorList>
    </citation>
    <scope>NUCLEOTIDE SEQUENCE [LARGE SCALE GENOMIC DNA]</scope>
    <source>
        <strain evidence="9">R267</strain>
    </source>
</reference>
<dbReference type="Proteomes" id="UP000503640">
    <property type="component" value="Unassembled WGS sequence"/>
</dbReference>
<dbReference type="PANTHER" id="PTHR43065">
    <property type="entry name" value="SENSOR HISTIDINE KINASE"/>
    <property type="match status" value="1"/>
</dbReference>
<keyword evidence="5" id="KW-0472">Membrane</keyword>
<dbReference type="InterPro" id="IPR035965">
    <property type="entry name" value="PAS-like_dom_sf"/>
</dbReference>
<dbReference type="InterPro" id="IPR036097">
    <property type="entry name" value="HisK_dim/P_sf"/>
</dbReference>
<dbReference type="SMART" id="SM00388">
    <property type="entry name" value="HisKA"/>
    <property type="match status" value="1"/>
</dbReference>
<dbReference type="Gene3D" id="3.30.565.10">
    <property type="entry name" value="Histidine kinase-like ATPase, C-terminal domain"/>
    <property type="match status" value="1"/>
</dbReference>
<dbReference type="InterPro" id="IPR001789">
    <property type="entry name" value="Sig_transdc_resp-reg_receiver"/>
</dbReference>
<evidence type="ECO:0000259" key="7">
    <source>
        <dbReference type="PROSITE" id="PS50110"/>
    </source>
</evidence>
<dbReference type="Gene3D" id="3.30.450.20">
    <property type="entry name" value="PAS domain"/>
    <property type="match status" value="1"/>
</dbReference>
<dbReference type="Gene3D" id="3.40.50.2300">
    <property type="match status" value="1"/>
</dbReference>
<dbReference type="PRINTS" id="PR00344">
    <property type="entry name" value="BCTRLSENSOR"/>
</dbReference>
<dbReference type="PANTHER" id="PTHR43065:SF42">
    <property type="entry name" value="TWO-COMPONENT SENSOR PPRA"/>
    <property type="match status" value="1"/>
</dbReference>
<dbReference type="SUPFAM" id="SSF47384">
    <property type="entry name" value="Homodimeric domain of signal transducing histidine kinase"/>
    <property type="match status" value="1"/>
</dbReference>
<comment type="caution">
    <text evidence="8">The sequence shown here is derived from an EMBL/GenBank/DDBJ whole genome shotgun (WGS) entry which is preliminary data.</text>
</comment>
<dbReference type="RefSeq" id="WP_176062584.1">
    <property type="nucleotide sequence ID" value="NZ_BJTG01000001.1"/>
</dbReference>
<dbReference type="InterPro" id="IPR036890">
    <property type="entry name" value="HATPase_C_sf"/>
</dbReference>
<evidence type="ECO:0000256" key="1">
    <source>
        <dbReference type="ARBA" id="ARBA00000085"/>
    </source>
</evidence>
<dbReference type="Gene3D" id="1.10.287.130">
    <property type="match status" value="1"/>
</dbReference>
<dbReference type="CDD" id="cd00082">
    <property type="entry name" value="HisKA"/>
    <property type="match status" value="1"/>
</dbReference>
<dbReference type="AlphaFoldDB" id="A0A7I9VHA1"/>
<dbReference type="InterPro" id="IPR003661">
    <property type="entry name" value="HisK_dim/P_dom"/>
</dbReference>
<evidence type="ECO:0000313" key="8">
    <source>
        <dbReference type="EMBL" id="GEJ55771.1"/>
    </source>
</evidence>
<evidence type="ECO:0000256" key="2">
    <source>
        <dbReference type="ARBA" id="ARBA00012438"/>
    </source>
</evidence>
<comment type="catalytic activity">
    <reaction evidence="1">
        <text>ATP + protein L-histidine = ADP + protein N-phospho-L-histidine.</text>
        <dbReference type="EC" id="2.7.13.3"/>
    </reaction>
</comment>
<dbReference type="EC" id="2.7.13.3" evidence="2"/>
<evidence type="ECO:0000313" key="9">
    <source>
        <dbReference type="Proteomes" id="UP000503640"/>
    </source>
</evidence>
<dbReference type="Pfam" id="PF02518">
    <property type="entry name" value="HATPase_c"/>
    <property type="match status" value="1"/>
</dbReference>
<feature type="domain" description="Histidine kinase" evidence="6">
    <location>
        <begin position="320"/>
        <end position="540"/>
    </location>
</feature>
<evidence type="ECO:0000256" key="5">
    <source>
        <dbReference type="SAM" id="Phobius"/>
    </source>
</evidence>
<dbReference type="SMART" id="SM00387">
    <property type="entry name" value="HATPase_c"/>
    <property type="match status" value="1"/>
</dbReference>
<dbReference type="InterPro" id="IPR005467">
    <property type="entry name" value="His_kinase_dom"/>
</dbReference>
<feature type="modified residue" description="4-aspartylphosphate" evidence="4">
    <location>
        <position position="614"/>
    </location>
</feature>
<dbReference type="GO" id="GO:0000155">
    <property type="term" value="F:phosphorelay sensor kinase activity"/>
    <property type="evidence" value="ECO:0007669"/>
    <property type="project" value="InterPro"/>
</dbReference>
<keyword evidence="9" id="KW-1185">Reference proteome</keyword>
<dbReference type="InterPro" id="IPR003594">
    <property type="entry name" value="HATPase_dom"/>
</dbReference>
<sequence length="689" mass="72290">MTRRADAIASTMTLLAGAVAASVVLGIPALWFGAGYRGAAAALDTQAEVNARDAGRLVVANPRMWIYEQARLAELLERRAASGEAEARRILDLAGKVVAESADPLPPPTLQRRRPIYDAGVAVAQVEVARSLRPLLLETGLALAGALLAAALAFAALRTIPLRAVRHAYAALEESEARYRTLYGSMAEGLALHGVVRDRGGAAVGFSVLDVNPAFSRMLGGDAGALVGADGASLLGGALAPHVPDLLRVAETQEPHAFELTVAEPARTLHVSAFSPRRDRVATLVEDVTDRRQAEAARRQLQEHLAHAQRLESVGRLAGGVAHDFNNILTVILSYARALTEELRGEQRDHAEEIARAGQRGAALTRQLLTFSRKQVLSPEVLRVEDVLASFSRMIGRLLGDDVRLSMEVAPGVGRVRMDPAQLEQALVNLAVNARDAMPGGGQLLIRAGDAELGPAEAERAGLPAGPYVAISVTDTGTGMDAATLSRVFEPFFTTKPKGKGTGLGLAMVLGAVEQGGGRVGVASAPGAGTTFTLHLPRVPGEAARATPAPARAGAVPGGHGERVLLVDDEPQLRAAVRLFLTGGGYQVIEAASGDEGLAAFRASGDAIDLVLTDLVMPGTSGVALGRAVAELRPVPVLYMSGYSEEVASGQEALPPERFLQKPFEREVLLERVHRALAAHRDAAMGRAS</sequence>
<evidence type="ECO:0000256" key="4">
    <source>
        <dbReference type="PROSITE-ProRule" id="PRU00169"/>
    </source>
</evidence>
<accession>A0A7I9VHA1</accession>
<dbReference type="PROSITE" id="PS50109">
    <property type="entry name" value="HIS_KIN"/>
    <property type="match status" value="1"/>
</dbReference>
<dbReference type="Pfam" id="PF00512">
    <property type="entry name" value="HisKA"/>
    <property type="match status" value="1"/>
</dbReference>
<dbReference type="SUPFAM" id="SSF52172">
    <property type="entry name" value="CheY-like"/>
    <property type="match status" value="1"/>
</dbReference>
<keyword evidence="5" id="KW-0812">Transmembrane</keyword>
<keyword evidence="5" id="KW-1133">Transmembrane helix</keyword>
<dbReference type="SMART" id="SM00448">
    <property type="entry name" value="REC"/>
    <property type="match status" value="1"/>
</dbReference>
<dbReference type="Pfam" id="PF13188">
    <property type="entry name" value="PAS_8"/>
    <property type="match status" value="1"/>
</dbReference>